<dbReference type="HOGENOM" id="CLU_137082_0_0_1"/>
<evidence type="ECO:0000313" key="3">
    <source>
        <dbReference type="EnsemblProtists" id="EOD40025"/>
    </source>
</evidence>
<dbReference type="GeneID" id="17285296"/>
<dbReference type="RefSeq" id="XP_005792454.1">
    <property type="nucleotide sequence ID" value="XM_005792397.1"/>
</dbReference>
<dbReference type="AlphaFoldDB" id="A0A0D3KW90"/>
<dbReference type="InterPro" id="IPR025306">
    <property type="entry name" value="Zn-bnd_dom_prob"/>
</dbReference>
<keyword evidence="4" id="KW-1185">Reference proteome</keyword>
<accession>A0A0D3KW90</accession>
<evidence type="ECO:0000313" key="4">
    <source>
        <dbReference type="Proteomes" id="UP000013827"/>
    </source>
</evidence>
<dbReference type="Pfam" id="PF13451">
    <property type="entry name" value="zf_Tbcl"/>
    <property type="match status" value="1"/>
</dbReference>
<dbReference type="EnsemblProtists" id="EOD40025">
    <property type="protein sequence ID" value="EOD40025"/>
    <property type="gene ID" value="EMIHUDRAFT_223261"/>
</dbReference>
<organism evidence="3 4">
    <name type="scientific">Emiliania huxleyi (strain CCMP1516)</name>
    <dbReference type="NCBI Taxonomy" id="280463"/>
    <lineage>
        <taxon>Eukaryota</taxon>
        <taxon>Haptista</taxon>
        <taxon>Haptophyta</taxon>
        <taxon>Prymnesiophyceae</taxon>
        <taxon>Isochrysidales</taxon>
        <taxon>Noelaerhabdaceae</taxon>
        <taxon>Emiliania</taxon>
    </lineage>
</organism>
<reference evidence="4" key="1">
    <citation type="journal article" date="2013" name="Nature">
        <title>Pan genome of the phytoplankton Emiliania underpins its global distribution.</title>
        <authorList>
            <person name="Read B.A."/>
            <person name="Kegel J."/>
            <person name="Klute M.J."/>
            <person name="Kuo A."/>
            <person name="Lefebvre S.C."/>
            <person name="Maumus F."/>
            <person name="Mayer C."/>
            <person name="Miller J."/>
            <person name="Monier A."/>
            <person name="Salamov A."/>
            <person name="Young J."/>
            <person name="Aguilar M."/>
            <person name="Claverie J.M."/>
            <person name="Frickenhaus S."/>
            <person name="Gonzalez K."/>
            <person name="Herman E.K."/>
            <person name="Lin Y.C."/>
            <person name="Napier J."/>
            <person name="Ogata H."/>
            <person name="Sarno A.F."/>
            <person name="Shmutz J."/>
            <person name="Schroeder D."/>
            <person name="de Vargas C."/>
            <person name="Verret F."/>
            <person name="von Dassow P."/>
            <person name="Valentin K."/>
            <person name="Van de Peer Y."/>
            <person name="Wheeler G."/>
            <person name="Dacks J.B."/>
            <person name="Delwiche C.F."/>
            <person name="Dyhrman S.T."/>
            <person name="Glockner G."/>
            <person name="John U."/>
            <person name="Richards T."/>
            <person name="Worden A.Z."/>
            <person name="Zhang X."/>
            <person name="Grigoriev I.V."/>
            <person name="Allen A.E."/>
            <person name="Bidle K."/>
            <person name="Borodovsky M."/>
            <person name="Bowler C."/>
            <person name="Brownlee C."/>
            <person name="Cock J.M."/>
            <person name="Elias M."/>
            <person name="Gladyshev V.N."/>
            <person name="Groth M."/>
            <person name="Guda C."/>
            <person name="Hadaegh A."/>
            <person name="Iglesias-Rodriguez M.D."/>
            <person name="Jenkins J."/>
            <person name="Jones B.M."/>
            <person name="Lawson T."/>
            <person name="Leese F."/>
            <person name="Lindquist E."/>
            <person name="Lobanov A."/>
            <person name="Lomsadze A."/>
            <person name="Malik S.B."/>
            <person name="Marsh M.E."/>
            <person name="Mackinder L."/>
            <person name="Mock T."/>
            <person name="Mueller-Roeber B."/>
            <person name="Pagarete A."/>
            <person name="Parker M."/>
            <person name="Probert I."/>
            <person name="Quesneville H."/>
            <person name="Raines C."/>
            <person name="Rensing S.A."/>
            <person name="Riano-Pachon D.M."/>
            <person name="Richier S."/>
            <person name="Rokitta S."/>
            <person name="Shiraiwa Y."/>
            <person name="Soanes D.M."/>
            <person name="van der Giezen M."/>
            <person name="Wahlund T.M."/>
            <person name="Williams B."/>
            <person name="Wilson W."/>
            <person name="Wolfe G."/>
            <person name="Wurch L.L."/>
        </authorList>
    </citation>
    <scope>NUCLEOTIDE SEQUENCE</scope>
</reference>
<dbReference type="Proteomes" id="UP000013827">
    <property type="component" value="Unassembled WGS sequence"/>
</dbReference>
<dbReference type="PaxDb" id="2903-EOD40025"/>
<dbReference type="OMA" id="FKKSRCG"/>
<evidence type="ECO:0000256" key="1">
    <source>
        <dbReference type="SAM" id="MobiDB-lite"/>
    </source>
</evidence>
<name>A0A0D3KW90_EMIH1</name>
<feature type="region of interest" description="Disordered" evidence="1">
    <location>
        <begin position="126"/>
        <end position="151"/>
    </location>
</feature>
<dbReference type="KEGG" id="ehx:EMIHUDRAFT_223261"/>
<reference evidence="3" key="2">
    <citation type="submission" date="2024-10" db="UniProtKB">
        <authorList>
            <consortium name="EnsemblProtists"/>
        </authorList>
    </citation>
    <scope>IDENTIFICATION</scope>
</reference>
<sequence>MPADLDSTIKKLSKEEKAAKKAAKAGKYGAQQVAQKKKLAKKAAKAAKAAAAPADVDAAVQPEAAAATDSGFKAATFVLPPDPEDETLQCRDCGNDFIFTVGEQLFFKTKGFDFKKSRCGGCQAAKKARFSEESGKGGGKGKGRGKVPVAA</sequence>
<evidence type="ECO:0000259" key="2">
    <source>
        <dbReference type="Pfam" id="PF13451"/>
    </source>
</evidence>
<proteinExistence type="predicted"/>
<protein>
    <recommendedName>
        <fullName evidence="2">Probable zinc-binding domain-containing protein</fullName>
    </recommendedName>
</protein>
<feature type="domain" description="Probable zinc-binding" evidence="2">
    <location>
        <begin position="84"/>
        <end position="129"/>
    </location>
</feature>